<dbReference type="EMBL" id="NCSJ02000008">
    <property type="protein sequence ID" value="RFU35472.1"/>
    <property type="molecule type" value="Genomic_DNA"/>
</dbReference>
<reference evidence="2 3" key="1">
    <citation type="submission" date="2018-05" db="EMBL/GenBank/DDBJ databases">
        <title>Draft genome sequence of Scytalidium lignicola DSM 105466, a ubiquitous saprotrophic fungus.</title>
        <authorList>
            <person name="Buettner E."/>
            <person name="Gebauer A.M."/>
            <person name="Hofrichter M."/>
            <person name="Liers C."/>
            <person name="Kellner H."/>
        </authorList>
    </citation>
    <scope>NUCLEOTIDE SEQUENCE [LARGE SCALE GENOMIC DNA]</scope>
    <source>
        <strain evidence="2 3">DSM 105466</strain>
    </source>
</reference>
<dbReference type="Proteomes" id="UP000258309">
    <property type="component" value="Unassembled WGS sequence"/>
</dbReference>
<keyword evidence="3" id="KW-1185">Reference proteome</keyword>
<evidence type="ECO:0000313" key="2">
    <source>
        <dbReference type="EMBL" id="RFU35472.1"/>
    </source>
</evidence>
<feature type="non-terminal residue" evidence="2">
    <location>
        <position position="216"/>
    </location>
</feature>
<feature type="non-terminal residue" evidence="2">
    <location>
        <position position="1"/>
    </location>
</feature>
<sequence>MEDRPQLPAPNYPWEVIESQVSDRSLLHLQARERRLSVRNRDGRGRSAPPPPQYQQQQRNDQFHLHGLEPPPRAITPTPPRAPVSFSYRDRPLPPPPPTFRLGDDLPWSSSSPVWMGSNSPEEEECLIENENRRVEDPQRVRDLEALHNALMTVGSLDQDQWDPLSWDNASDIPRSPPSLGWAVGSDSAQTPKPPPYCVSQYQATIMRSIRRRSST</sequence>
<dbReference type="AlphaFoldDB" id="A0A3E2HQD3"/>
<accession>A0A3E2HQD3</accession>
<dbReference type="OrthoDB" id="5207413at2759"/>
<gene>
    <name evidence="2" type="ORF">B7463_g912</name>
</gene>
<feature type="compositionally biased region" description="Pro residues" evidence="1">
    <location>
        <begin position="69"/>
        <end position="82"/>
    </location>
</feature>
<feature type="region of interest" description="Disordered" evidence="1">
    <location>
        <begin position="168"/>
        <end position="197"/>
    </location>
</feature>
<protein>
    <submittedName>
        <fullName evidence="2">Uncharacterized protein</fullName>
    </submittedName>
</protein>
<comment type="caution">
    <text evidence="2">The sequence shown here is derived from an EMBL/GenBank/DDBJ whole genome shotgun (WGS) entry which is preliminary data.</text>
</comment>
<organism evidence="2 3">
    <name type="scientific">Scytalidium lignicola</name>
    <name type="common">Hyphomycete</name>
    <dbReference type="NCBI Taxonomy" id="5539"/>
    <lineage>
        <taxon>Eukaryota</taxon>
        <taxon>Fungi</taxon>
        <taxon>Dikarya</taxon>
        <taxon>Ascomycota</taxon>
        <taxon>Pezizomycotina</taxon>
        <taxon>Leotiomycetes</taxon>
        <taxon>Leotiomycetes incertae sedis</taxon>
        <taxon>Scytalidium</taxon>
    </lineage>
</organism>
<name>A0A3E2HQD3_SCYLI</name>
<feature type="compositionally biased region" description="Basic and acidic residues" evidence="1">
    <location>
        <begin position="32"/>
        <end position="45"/>
    </location>
</feature>
<evidence type="ECO:0000313" key="3">
    <source>
        <dbReference type="Proteomes" id="UP000258309"/>
    </source>
</evidence>
<evidence type="ECO:0000256" key="1">
    <source>
        <dbReference type="SAM" id="MobiDB-lite"/>
    </source>
</evidence>
<proteinExistence type="predicted"/>
<feature type="region of interest" description="Disordered" evidence="1">
    <location>
        <begin position="32"/>
        <end position="105"/>
    </location>
</feature>